<dbReference type="InterPro" id="IPR036239">
    <property type="entry name" value="PrenylTrfase-like_sf"/>
</dbReference>
<dbReference type="CDD" id="cd13931">
    <property type="entry name" value="PT-CloQ_NphB"/>
    <property type="match status" value="1"/>
</dbReference>
<keyword evidence="2" id="KW-0637">Prenyltransferase</keyword>
<dbReference type="EMBL" id="JBHTEB010000001">
    <property type="protein sequence ID" value="MFD0319285.1"/>
    <property type="molecule type" value="Genomic_DNA"/>
</dbReference>
<keyword evidence="5" id="KW-1185">Reference proteome</keyword>
<name>A0ABW2WMH7_9ACTN</name>
<dbReference type="Pfam" id="PF11468">
    <property type="entry name" value="PTase_Orf2"/>
    <property type="match status" value="1"/>
</dbReference>
<evidence type="ECO:0000256" key="3">
    <source>
        <dbReference type="ARBA" id="ARBA00022679"/>
    </source>
</evidence>
<dbReference type="InterPro" id="IPR033964">
    <property type="entry name" value="ABBA"/>
</dbReference>
<accession>A0ABW2WMH7</accession>
<evidence type="ECO:0000313" key="5">
    <source>
        <dbReference type="Proteomes" id="UP001597023"/>
    </source>
</evidence>
<proteinExistence type="inferred from homology"/>
<dbReference type="RefSeq" id="WP_381617660.1">
    <property type="nucleotide sequence ID" value="NZ_JBHTEB010000001.1"/>
</dbReference>
<comment type="similarity">
    <text evidence="1">Belongs to the aromatic prenyltransferase family.</text>
</comment>
<organism evidence="4 5">
    <name type="scientific">Streptomyces flavalbus</name>
    <dbReference type="NCBI Taxonomy" id="2665155"/>
    <lineage>
        <taxon>Bacteria</taxon>
        <taxon>Bacillati</taxon>
        <taxon>Actinomycetota</taxon>
        <taxon>Actinomycetes</taxon>
        <taxon>Kitasatosporales</taxon>
        <taxon>Streptomycetaceae</taxon>
        <taxon>Streptomyces</taxon>
    </lineage>
</organism>
<comment type="caution">
    <text evidence="4">The sequence shown here is derived from an EMBL/GenBank/DDBJ whole genome shotgun (WGS) entry which is preliminary data.</text>
</comment>
<evidence type="ECO:0000313" key="4">
    <source>
        <dbReference type="EMBL" id="MFD0319285.1"/>
    </source>
</evidence>
<dbReference type="SUPFAM" id="SSF143492">
    <property type="entry name" value="Prenyltransferase-like"/>
    <property type="match status" value="1"/>
</dbReference>
<reference evidence="5" key="1">
    <citation type="journal article" date="2019" name="Int. J. Syst. Evol. Microbiol.">
        <title>The Global Catalogue of Microorganisms (GCM) 10K type strain sequencing project: providing services to taxonomists for standard genome sequencing and annotation.</title>
        <authorList>
            <consortium name="The Broad Institute Genomics Platform"/>
            <consortium name="The Broad Institute Genome Sequencing Center for Infectious Disease"/>
            <person name="Wu L."/>
            <person name="Ma J."/>
        </authorList>
    </citation>
    <scope>NUCLEOTIDE SEQUENCE [LARGE SCALE GENOMIC DNA]</scope>
    <source>
        <strain evidence="5">CGMCC 4.7400</strain>
    </source>
</reference>
<evidence type="ECO:0000256" key="1">
    <source>
        <dbReference type="ARBA" id="ARBA00005368"/>
    </source>
</evidence>
<dbReference type="SFLD" id="SFLDS00036">
    <property type="entry name" value="Aromatic_Prenyltransferase"/>
    <property type="match status" value="1"/>
</dbReference>
<keyword evidence="3" id="KW-0808">Transferase</keyword>
<dbReference type="InterPro" id="IPR020965">
    <property type="entry name" value="Prenyltransferase_CloQ"/>
</dbReference>
<evidence type="ECO:0000256" key="2">
    <source>
        <dbReference type="ARBA" id="ARBA00022602"/>
    </source>
</evidence>
<sequence length="309" mass="33732">MSETKNAEAVYSAIEESAALLDIPCSREKVMSVLSAFGDGVSEESVIVLAMAGGERHGGDIDYNFTVPTEVGDPYEIAVANGWIEATDHPIANLLPEIVESSPVTFYGVESGVVGGFKKTYVFFPLDNLGKLSTLAALPSMPRSVAEHARTFAGLGMDNRISIIGIDYIRHTVNVYFMAGSLQEKSVLSLLEDTKLPAPNPQLLEFVQNSFSIYPTFSYQSPDIHRICFSSVSPDDTAYPTTLHEEIARFAKSAPYEYGGARVLVYGATISRSEEYHKLGVYFRRPPAFWDNLPLAATFEKLAAAHRGA</sequence>
<gene>
    <name evidence="4" type="ORF">ACFQZ6_34735</name>
</gene>
<dbReference type="Proteomes" id="UP001597023">
    <property type="component" value="Unassembled WGS sequence"/>
</dbReference>
<dbReference type="SFLD" id="SFLDG01163">
    <property type="entry name" value="II"/>
    <property type="match status" value="1"/>
</dbReference>
<protein>
    <submittedName>
        <fullName evidence="4">Aromatic prenyltransferase</fullName>
    </submittedName>
</protein>